<evidence type="ECO:0000313" key="3">
    <source>
        <dbReference type="Proteomes" id="UP001497482"/>
    </source>
</evidence>
<organism evidence="2 3">
    <name type="scientific">Knipowitschia caucasica</name>
    <name type="common">Caucasian dwarf goby</name>
    <name type="synonym">Pomatoschistus caucasicus</name>
    <dbReference type="NCBI Taxonomy" id="637954"/>
    <lineage>
        <taxon>Eukaryota</taxon>
        <taxon>Metazoa</taxon>
        <taxon>Chordata</taxon>
        <taxon>Craniata</taxon>
        <taxon>Vertebrata</taxon>
        <taxon>Euteleostomi</taxon>
        <taxon>Actinopterygii</taxon>
        <taxon>Neopterygii</taxon>
        <taxon>Teleostei</taxon>
        <taxon>Neoteleostei</taxon>
        <taxon>Acanthomorphata</taxon>
        <taxon>Gobiaria</taxon>
        <taxon>Gobiiformes</taxon>
        <taxon>Gobioidei</taxon>
        <taxon>Gobiidae</taxon>
        <taxon>Gobiinae</taxon>
        <taxon>Knipowitschia</taxon>
    </lineage>
</organism>
<proteinExistence type="predicted"/>
<gene>
    <name evidence="2" type="ORF">KC01_LOCUS5528</name>
</gene>
<accession>A0AAV2JE89</accession>
<keyword evidence="3" id="KW-1185">Reference proteome</keyword>
<evidence type="ECO:0000256" key="1">
    <source>
        <dbReference type="SAM" id="MobiDB-lite"/>
    </source>
</evidence>
<dbReference type="Gene3D" id="1.10.533.10">
    <property type="entry name" value="Death Domain, Fas"/>
    <property type="match status" value="1"/>
</dbReference>
<protein>
    <submittedName>
        <fullName evidence="2">Uncharacterized protein</fullName>
    </submittedName>
</protein>
<dbReference type="AlphaFoldDB" id="A0AAV2JE89"/>
<dbReference type="InterPro" id="IPR011029">
    <property type="entry name" value="DEATH-like_dom_sf"/>
</dbReference>
<reference evidence="2 3" key="1">
    <citation type="submission" date="2024-04" db="EMBL/GenBank/DDBJ databases">
        <authorList>
            <person name="Waldvogel A.-M."/>
            <person name="Schoenle A."/>
        </authorList>
    </citation>
    <scope>NUCLEOTIDE SEQUENCE [LARGE SCALE GENOMIC DNA]</scope>
</reference>
<feature type="region of interest" description="Disordered" evidence="1">
    <location>
        <begin position="1"/>
        <end position="27"/>
    </location>
</feature>
<evidence type="ECO:0000313" key="2">
    <source>
        <dbReference type="EMBL" id="CAL1573669.1"/>
    </source>
</evidence>
<dbReference type="EMBL" id="OZ035833">
    <property type="protein sequence ID" value="CAL1573669.1"/>
    <property type="molecule type" value="Genomic_DNA"/>
</dbReference>
<feature type="region of interest" description="Disordered" evidence="1">
    <location>
        <begin position="66"/>
        <end position="89"/>
    </location>
</feature>
<name>A0AAV2JE89_KNICA</name>
<dbReference type="Proteomes" id="UP001497482">
    <property type="component" value="Chromosome 11"/>
</dbReference>
<sequence>MNSPTGSYLDEEASASMESLPIEELEDEDEDLYYIPERRPSLDLGQSPGETGVLVHVEQPKSPVVSYTSMSSEGISSSINSSEDDRSNTTVHLQRTDSFSSCYSVDSDDCEIRTLKVKQGDGADDDTDENLISTFSKNTNEISHSSLTIPFVFKAICKVLQKLKPQGFDAFRKSLWQHYPQSFNTAPQTMDIVNVVDRLLECYGLQSLQITKTRLRDLELRRLVDFLDDLELQNEVQYELRQRLKMMYGAVECSQGDEKPLDEVFIDLHIKSVHDNGPNIEHEICAKPYSTRRAHRRNYPKELPTGTQGFY</sequence>
<feature type="compositionally biased region" description="Low complexity" evidence="1">
    <location>
        <begin position="66"/>
        <end position="81"/>
    </location>
</feature>